<dbReference type="Proteomes" id="UP000092565">
    <property type="component" value="Chromosome"/>
</dbReference>
<sequence length="49" mass="5472">MSCLPFETVSEARDVRFSPAILLPQSNRNRALSQIRPGAADWHIGGMFK</sequence>
<evidence type="ECO:0000313" key="1">
    <source>
        <dbReference type="EMBL" id="ANP36408.1"/>
    </source>
</evidence>
<dbReference type="AlphaFoldDB" id="A0A1B0ZQN9"/>
<name>A0A1B0ZQN9_9RHOB</name>
<protein>
    <submittedName>
        <fullName evidence="1">Uncharacterized protein</fullName>
    </submittedName>
</protein>
<organism evidence="1 2">
    <name type="scientific">Phaeobacter gallaeciensis</name>
    <dbReference type="NCBI Taxonomy" id="60890"/>
    <lineage>
        <taxon>Bacteria</taxon>
        <taxon>Pseudomonadati</taxon>
        <taxon>Pseudomonadota</taxon>
        <taxon>Alphaproteobacteria</taxon>
        <taxon>Rhodobacterales</taxon>
        <taxon>Roseobacteraceae</taxon>
        <taxon>Phaeobacter</taxon>
    </lineage>
</organism>
<evidence type="ECO:0000313" key="2">
    <source>
        <dbReference type="Proteomes" id="UP000092565"/>
    </source>
</evidence>
<reference evidence="1 2" key="1">
    <citation type="submission" date="2016-04" db="EMBL/GenBank/DDBJ databases">
        <authorList>
            <person name="Evans L.H."/>
            <person name="Alamgir A."/>
            <person name="Owens N."/>
            <person name="Weber N.D."/>
            <person name="Virtaneva K."/>
            <person name="Barbian K."/>
            <person name="Babar A."/>
            <person name="Rosenke K."/>
        </authorList>
    </citation>
    <scope>NUCLEOTIDE SEQUENCE [LARGE SCALE GENOMIC DNA]</scope>
    <source>
        <strain evidence="1 2">JL2886</strain>
    </source>
</reference>
<gene>
    <name evidence="1" type="ORF">JL2886_01491</name>
</gene>
<accession>A0A1B0ZQN9</accession>
<proteinExistence type="predicted"/>
<dbReference type="EMBL" id="CP015124">
    <property type="protein sequence ID" value="ANP36408.1"/>
    <property type="molecule type" value="Genomic_DNA"/>
</dbReference>
<keyword evidence="2" id="KW-1185">Reference proteome</keyword>